<evidence type="ECO:0000313" key="2">
    <source>
        <dbReference type="Proteomes" id="UP001446205"/>
    </source>
</evidence>
<name>A0ABU9DCZ1_9PROT</name>
<accession>A0ABU9DCZ1</accession>
<organism evidence="1 2">
    <name type="scientific">Thermithiobacillus plumbiphilus</name>
    <dbReference type="NCBI Taxonomy" id="1729899"/>
    <lineage>
        <taxon>Bacteria</taxon>
        <taxon>Pseudomonadati</taxon>
        <taxon>Pseudomonadota</taxon>
        <taxon>Acidithiobacillia</taxon>
        <taxon>Acidithiobacillales</taxon>
        <taxon>Thermithiobacillaceae</taxon>
        <taxon>Thermithiobacillus</taxon>
    </lineage>
</organism>
<dbReference type="InterPro" id="IPR026483">
    <property type="entry name" value="Cas_Csx17"/>
</dbReference>
<dbReference type="Proteomes" id="UP001446205">
    <property type="component" value="Unassembled WGS sequence"/>
</dbReference>
<gene>
    <name evidence="1" type="primary">csx17</name>
    <name evidence="1" type="ORF">WOB96_11370</name>
</gene>
<comment type="caution">
    <text evidence="1">The sequence shown here is derived from an EMBL/GenBank/DDBJ whole genome shotgun (WGS) entry which is preliminary data.</text>
</comment>
<keyword evidence="2" id="KW-1185">Reference proteome</keyword>
<dbReference type="RefSeq" id="WP_341371414.1">
    <property type="nucleotide sequence ID" value="NZ_JBBPCO010000011.1"/>
</dbReference>
<sequence length="717" mass="78822">MNAQAHELVLDGCAPTPLSDYLKGLGILRLLGEQKPEWDARGAWRKDKFVLRSTAFSGDQQVDRQRLQTFFLDEYRPTPIVAPWNGGSGFYPKDNRDGVDAIMQSGSDRFSNYRHVIDYSRNLVERLKLQESPKNEGKAYFLTAIRADAPEALLAWTDAAVLLAGDEPRYPPLLGTGGNDGRLDFTNNFMQRIKDLIDPESGNCTTAAAALLPATLFGQAAPKLVNSAIGQFNPGSAGGPNAGAGFEADSLINPWDFVLMLEGAVFFAASIARKLETSEPGMLSFPFTVRSTGAGHGALDAADEYQARAEIWLPLWSGFASIYEIRMLLNEGRATVGRRPVRDGLGFARAVAALGVDRGVTAFQRYGFLMRSGKAYLATPLTRVTVRRNPDADLIAELEKNFFLDRLRQFARKDEAPATIRAKVRQLEDALFELAQRSEPRALQKVIVHLGALSLLLGKSRKGRESVPPVPTLSEAWIMKADDGTSEFRIAAAIAGLGGNAFPMRPFIIPVVQKEKTRSWDWNIESRLAVWGEGDLAANIIQVIARRRLEALQEEKKVSPFQYHAGVKSGDVAAWLEQQVDDARIAMLFVGLVHVRIPKHFASLGERVVLPAAYRVLKPFFIPDEFLISLLPPDNKLPLPGEIVAKLQANRVQEAVNVAWRRLHAMGYPLPPYPKAPPSAQGLNGQRLLATLTVPLESAELLKCLSLITCEKPTATA</sequence>
<proteinExistence type="predicted"/>
<evidence type="ECO:0000313" key="1">
    <source>
        <dbReference type="EMBL" id="MEK8090358.1"/>
    </source>
</evidence>
<reference evidence="1 2" key="1">
    <citation type="submission" date="2024-04" db="EMBL/GenBank/DDBJ databases">
        <authorList>
            <person name="Abashina T."/>
            <person name="Shaikin A."/>
        </authorList>
    </citation>
    <scope>NUCLEOTIDE SEQUENCE [LARGE SCALE GENOMIC DNA]</scope>
    <source>
        <strain evidence="1 2">AAFK</strain>
    </source>
</reference>
<dbReference type="EMBL" id="JBBPCO010000011">
    <property type="protein sequence ID" value="MEK8090358.1"/>
    <property type="molecule type" value="Genomic_DNA"/>
</dbReference>
<protein>
    <submittedName>
        <fullName evidence="1">Type I-U CRISPR-associated protein Csx17</fullName>
    </submittedName>
</protein>
<dbReference type="NCBIfam" id="TIGR04113">
    <property type="entry name" value="cas_csx17"/>
    <property type="match status" value="1"/>
</dbReference>